<dbReference type="PANTHER" id="PTHR35519">
    <property type="entry name" value="MEMBRANE PROTEINS"/>
    <property type="match status" value="1"/>
</dbReference>
<accession>A0A6M2BTU4</accession>
<reference evidence="2 3" key="1">
    <citation type="journal article" date="2014" name="Int. J. Syst. Evol. Microbiol.">
        <title>Solimonas terrae sp. nov., isolated from soil.</title>
        <authorList>
            <person name="Kim S.J."/>
            <person name="Moon J.Y."/>
            <person name="Weon H.Y."/>
            <person name="Ahn J.H."/>
            <person name="Chen W.M."/>
            <person name="Kwon S.W."/>
        </authorList>
    </citation>
    <scope>NUCLEOTIDE SEQUENCE [LARGE SCALE GENOMIC DNA]</scope>
    <source>
        <strain evidence="2 3">KIS83-12</strain>
    </source>
</reference>
<evidence type="ECO:0000313" key="2">
    <source>
        <dbReference type="EMBL" id="NGY05655.1"/>
    </source>
</evidence>
<keyword evidence="1" id="KW-0812">Transmembrane</keyword>
<gene>
    <name evidence="2" type="ORF">G7Y85_12850</name>
</gene>
<name>A0A6M2BTU4_9GAMM</name>
<sequence length="161" mass="17408">MTGPAIVDVHADDRLLATRQRLRRYATLLDSGIGVPGTRWQIGIEALIGLIPGVGDLAGALLGSWIVVEAARLRAPRALLVRMSANIALDLLLGLLPVLGDLADFMFKSNQYNLRLLDAHLDARLGVPPAAGPRRGRRLLLGGLVVLGFCLLWRLFGRGLY</sequence>
<organism evidence="2 3">
    <name type="scientific">Solimonas terrae</name>
    <dbReference type="NCBI Taxonomy" id="1396819"/>
    <lineage>
        <taxon>Bacteria</taxon>
        <taxon>Pseudomonadati</taxon>
        <taxon>Pseudomonadota</taxon>
        <taxon>Gammaproteobacteria</taxon>
        <taxon>Nevskiales</taxon>
        <taxon>Nevskiaceae</taxon>
        <taxon>Solimonas</taxon>
    </lineage>
</organism>
<feature type="transmembrane region" description="Helical" evidence="1">
    <location>
        <begin position="79"/>
        <end position="99"/>
    </location>
</feature>
<dbReference type="Proteomes" id="UP000472676">
    <property type="component" value="Unassembled WGS sequence"/>
</dbReference>
<evidence type="ECO:0000256" key="1">
    <source>
        <dbReference type="SAM" id="Phobius"/>
    </source>
</evidence>
<keyword evidence="1" id="KW-1133">Transmembrane helix</keyword>
<feature type="transmembrane region" description="Helical" evidence="1">
    <location>
        <begin position="46"/>
        <end position="67"/>
    </location>
</feature>
<comment type="caution">
    <text evidence="2">The sequence shown here is derived from an EMBL/GenBank/DDBJ whole genome shotgun (WGS) entry which is preliminary data.</text>
</comment>
<dbReference type="RefSeq" id="WP_166257572.1">
    <property type="nucleotide sequence ID" value="NZ_JAAMOW010000006.1"/>
</dbReference>
<protein>
    <submittedName>
        <fullName evidence="2">DUF4112 domain-containing protein</fullName>
    </submittedName>
</protein>
<keyword evidence="3" id="KW-1185">Reference proteome</keyword>
<dbReference type="EMBL" id="JAAMOW010000006">
    <property type="protein sequence ID" value="NGY05655.1"/>
    <property type="molecule type" value="Genomic_DNA"/>
</dbReference>
<dbReference type="Pfam" id="PF13430">
    <property type="entry name" value="DUF4112"/>
    <property type="match status" value="1"/>
</dbReference>
<keyword evidence="1" id="KW-0472">Membrane</keyword>
<feature type="transmembrane region" description="Helical" evidence="1">
    <location>
        <begin position="139"/>
        <end position="156"/>
    </location>
</feature>
<proteinExistence type="predicted"/>
<dbReference type="PANTHER" id="PTHR35519:SF2">
    <property type="entry name" value="PH DOMAIN PROTEIN"/>
    <property type="match status" value="1"/>
</dbReference>
<dbReference type="InterPro" id="IPR025187">
    <property type="entry name" value="DUF4112"/>
</dbReference>
<dbReference type="AlphaFoldDB" id="A0A6M2BTU4"/>
<evidence type="ECO:0000313" key="3">
    <source>
        <dbReference type="Proteomes" id="UP000472676"/>
    </source>
</evidence>